<dbReference type="Pfam" id="PF01939">
    <property type="entry name" value="NucS_C"/>
    <property type="match status" value="1"/>
</dbReference>
<feature type="domain" description="Endonuclease NucS C-terminal" evidence="3">
    <location>
        <begin position="3"/>
        <end position="90"/>
    </location>
</feature>
<dbReference type="InterPro" id="IPR048301">
    <property type="entry name" value="NucS_C"/>
</dbReference>
<reference evidence="4 5" key="1">
    <citation type="submission" date="2020-08" db="EMBL/GenBank/DDBJ databases">
        <title>Genomic Encyclopedia of Type Strains, Phase IV (KMG-IV): sequencing the most valuable type-strain genomes for metagenomic binning, comparative biology and taxonomic classification.</title>
        <authorList>
            <person name="Goeker M."/>
        </authorList>
    </citation>
    <scope>NUCLEOTIDE SEQUENCE [LARGE SCALE GENOMIC DNA]</scope>
    <source>
        <strain evidence="4 5">DSM 27939</strain>
    </source>
</reference>
<dbReference type="InterPro" id="IPR011856">
    <property type="entry name" value="tRNA_endonuc-like_dom_sf"/>
</dbReference>
<proteinExistence type="predicted"/>
<dbReference type="Gene3D" id="3.40.1350.10">
    <property type="match status" value="1"/>
</dbReference>
<dbReference type="AlphaFoldDB" id="A0A7W8JXV5"/>
<keyword evidence="5" id="KW-1185">Reference proteome</keyword>
<gene>
    <name evidence="4" type="ORF">HNQ08_002760</name>
</gene>
<dbReference type="PANTHER" id="PTHR38814:SF1">
    <property type="entry name" value="ENDONUCLEASE NUCS"/>
    <property type="match status" value="1"/>
</dbReference>
<feature type="region of interest" description="Disordered" evidence="2">
    <location>
        <begin position="114"/>
        <end position="133"/>
    </location>
</feature>
<dbReference type="EMBL" id="JACHFL010000006">
    <property type="protein sequence ID" value="MBB5363654.1"/>
    <property type="molecule type" value="Genomic_DNA"/>
</dbReference>
<protein>
    <recommendedName>
        <fullName evidence="3">Endonuclease NucS C-terminal domain-containing protein</fullName>
    </recommendedName>
</protein>
<accession>A0A7W8JXV5</accession>
<comment type="caution">
    <text evidence="4">The sequence shown here is derived from an EMBL/GenBank/DDBJ whole genome shotgun (WGS) entry which is preliminary data.</text>
</comment>
<dbReference type="GO" id="GO:0004519">
    <property type="term" value="F:endonuclease activity"/>
    <property type="evidence" value="ECO:0007669"/>
    <property type="project" value="InterPro"/>
</dbReference>
<evidence type="ECO:0000259" key="3">
    <source>
        <dbReference type="Pfam" id="PF01939"/>
    </source>
</evidence>
<organism evidence="4 5">
    <name type="scientific">Deinococcus humi</name>
    <dbReference type="NCBI Taxonomy" id="662880"/>
    <lineage>
        <taxon>Bacteria</taxon>
        <taxon>Thermotogati</taxon>
        <taxon>Deinococcota</taxon>
        <taxon>Deinococci</taxon>
        <taxon>Deinococcales</taxon>
        <taxon>Deinococcaceae</taxon>
        <taxon>Deinococcus</taxon>
    </lineage>
</organism>
<dbReference type="PANTHER" id="PTHR38814">
    <property type="entry name" value="ENDONUCLEASE NUCS"/>
    <property type="match status" value="1"/>
</dbReference>
<evidence type="ECO:0000313" key="5">
    <source>
        <dbReference type="Proteomes" id="UP000552709"/>
    </source>
</evidence>
<dbReference type="GO" id="GO:0003677">
    <property type="term" value="F:DNA binding"/>
    <property type="evidence" value="ECO:0007669"/>
    <property type="project" value="UniProtKB-KW"/>
</dbReference>
<evidence type="ECO:0000313" key="4">
    <source>
        <dbReference type="EMBL" id="MBB5363654.1"/>
    </source>
</evidence>
<keyword evidence="1" id="KW-0238">DNA-binding</keyword>
<dbReference type="InterPro" id="IPR002793">
    <property type="entry name" value="Endonuclease_NucS"/>
</dbReference>
<dbReference type="CDD" id="cd22341">
    <property type="entry name" value="NucS-like"/>
    <property type="match status" value="1"/>
</dbReference>
<sequence>MKQMQDALVRHPELIEPGLTVLDRELLIDSGGIDLYARDAQGRSVVVEPKRGRATQDGVSQLGRDVATVQKSGIGTVWSILAAPSITAPALNRTPGDWHSARLAPGLMLLHQRSCPPCSTEQSPPPFKRASQT</sequence>
<name>A0A7W8JXV5_9DEIO</name>
<evidence type="ECO:0000256" key="2">
    <source>
        <dbReference type="SAM" id="MobiDB-lite"/>
    </source>
</evidence>
<evidence type="ECO:0000256" key="1">
    <source>
        <dbReference type="ARBA" id="ARBA00023125"/>
    </source>
</evidence>
<dbReference type="Proteomes" id="UP000552709">
    <property type="component" value="Unassembled WGS sequence"/>
</dbReference>